<accession>A0A3Q8SE54</accession>
<organism evidence="1 2">
    <name type="scientific">Paenibacillus lentus</name>
    <dbReference type="NCBI Taxonomy" id="1338368"/>
    <lineage>
        <taxon>Bacteria</taxon>
        <taxon>Bacillati</taxon>
        <taxon>Bacillota</taxon>
        <taxon>Bacilli</taxon>
        <taxon>Bacillales</taxon>
        <taxon>Paenibacillaceae</taxon>
        <taxon>Paenibacillus</taxon>
    </lineage>
</organism>
<gene>
    <name evidence="1" type="ORF">EIM92_22495</name>
</gene>
<dbReference type="RefSeq" id="WP_125084757.1">
    <property type="nucleotide sequence ID" value="NZ_CP034248.1"/>
</dbReference>
<dbReference type="EMBL" id="CP034248">
    <property type="protein sequence ID" value="AZK48606.1"/>
    <property type="molecule type" value="Genomic_DNA"/>
</dbReference>
<keyword evidence="2" id="KW-1185">Reference proteome</keyword>
<dbReference type="AlphaFoldDB" id="A0A3Q8SE54"/>
<evidence type="ECO:0000313" key="2">
    <source>
        <dbReference type="Proteomes" id="UP000273145"/>
    </source>
</evidence>
<evidence type="ECO:0000313" key="1">
    <source>
        <dbReference type="EMBL" id="AZK48606.1"/>
    </source>
</evidence>
<dbReference type="OrthoDB" id="2064333at2"/>
<reference evidence="1 2" key="1">
    <citation type="submission" date="2018-11" db="EMBL/GenBank/DDBJ databases">
        <title>Genome sequencing of Paenibacillus lentus DSM25539(T).</title>
        <authorList>
            <person name="Kook J.-K."/>
            <person name="Park S.-N."/>
            <person name="Lim Y.K."/>
        </authorList>
    </citation>
    <scope>NUCLEOTIDE SEQUENCE [LARGE SCALE GENOMIC DNA]</scope>
    <source>
        <strain evidence="1 2">DSM 25539</strain>
    </source>
</reference>
<dbReference type="Proteomes" id="UP000273145">
    <property type="component" value="Chromosome"/>
</dbReference>
<protein>
    <submittedName>
        <fullName evidence="1">Uncharacterized protein</fullName>
    </submittedName>
</protein>
<sequence>MSSVMSREEALGHFLEHHVFDRWQGDLDIISESYIQNQDTTIAEFVRSVDTACKKAAELQEAGVKGDIQYIYLSLLRTSLMEHKASYRIDIHDERWFLDPVECSSHWQADFIFDPLFQRMRELEAVKTSYARKISTMDIERILQIEAIRYHLFTIEFMRSMIPSILECEGYNQLVKKPNICILAGEYRDRSELLYGQPEAEPEEIMAEQ</sequence>
<proteinExistence type="predicted"/>
<dbReference type="KEGG" id="plen:EIM92_22495"/>
<name>A0A3Q8SE54_9BACL</name>